<accession>A0AAN7X3M2</accession>
<sequence length="162" mass="18135">MKTLIIFPSFGTELDQTAEDLLIMCLPFGNVINVQEVRETHENNRSEIPPVQPPSLLQHRLFDLPSQRFPNRLDTQHPPAEDKGVSLRVCNLPGHLDQIYLLYSLLPPCTTDVKKEENGLLVTFPDISIASWFMGFLDDLFTGSRSLSISFANEGGGAQPKK</sequence>
<gene>
    <name evidence="1" type="ORF">PBY51_014799</name>
</gene>
<dbReference type="Proteomes" id="UP001346869">
    <property type="component" value="Unassembled WGS sequence"/>
</dbReference>
<evidence type="ECO:0000313" key="1">
    <source>
        <dbReference type="EMBL" id="KAK5853665.1"/>
    </source>
</evidence>
<dbReference type="AlphaFoldDB" id="A0AAN7X3M2"/>
<reference evidence="1 2" key="2">
    <citation type="journal article" date="2023" name="Mol. Biol. Evol.">
        <title>Genomics of Secondarily Temperate Adaptation in the Only Non-Antarctic Icefish.</title>
        <authorList>
            <person name="Rivera-Colon A.G."/>
            <person name="Rayamajhi N."/>
            <person name="Minhas B.F."/>
            <person name="Madrigal G."/>
            <person name="Bilyk K.T."/>
            <person name="Yoon V."/>
            <person name="Hune M."/>
            <person name="Gregory S."/>
            <person name="Cheng C.H.C."/>
            <person name="Catchen J.M."/>
        </authorList>
    </citation>
    <scope>NUCLEOTIDE SEQUENCE [LARGE SCALE GENOMIC DNA]</scope>
    <source>
        <strain evidence="1">JMC-PN-2008</strain>
    </source>
</reference>
<reference evidence="1 2" key="1">
    <citation type="journal article" date="2023" name="Genes (Basel)">
        <title>Chromosome-Level Genome Assembly and Circadian Gene Repertoire of the Patagonia Blennie Eleginops maclovinus-The Closest Ancestral Proxy of Antarctic Cryonotothenioids.</title>
        <authorList>
            <person name="Cheng C.C."/>
            <person name="Rivera-Colon A.G."/>
            <person name="Minhas B.F."/>
            <person name="Wilson L."/>
            <person name="Rayamajhi N."/>
            <person name="Vargas-Chacoff L."/>
            <person name="Catchen J.M."/>
        </authorList>
    </citation>
    <scope>NUCLEOTIDE SEQUENCE [LARGE SCALE GENOMIC DNA]</scope>
    <source>
        <strain evidence="1">JMC-PN-2008</strain>
    </source>
</reference>
<comment type="caution">
    <text evidence="1">The sequence shown here is derived from an EMBL/GenBank/DDBJ whole genome shotgun (WGS) entry which is preliminary data.</text>
</comment>
<protein>
    <submittedName>
        <fullName evidence="1">Uncharacterized protein</fullName>
    </submittedName>
</protein>
<name>A0AAN7X3M2_ELEMC</name>
<organism evidence="1 2">
    <name type="scientific">Eleginops maclovinus</name>
    <name type="common">Patagonian blennie</name>
    <name type="synonym">Eleginus maclovinus</name>
    <dbReference type="NCBI Taxonomy" id="56733"/>
    <lineage>
        <taxon>Eukaryota</taxon>
        <taxon>Metazoa</taxon>
        <taxon>Chordata</taxon>
        <taxon>Craniata</taxon>
        <taxon>Vertebrata</taxon>
        <taxon>Euteleostomi</taxon>
        <taxon>Actinopterygii</taxon>
        <taxon>Neopterygii</taxon>
        <taxon>Teleostei</taxon>
        <taxon>Neoteleostei</taxon>
        <taxon>Acanthomorphata</taxon>
        <taxon>Eupercaria</taxon>
        <taxon>Perciformes</taxon>
        <taxon>Notothenioidei</taxon>
        <taxon>Eleginopidae</taxon>
        <taxon>Eleginops</taxon>
    </lineage>
</organism>
<evidence type="ECO:0000313" key="2">
    <source>
        <dbReference type="Proteomes" id="UP001346869"/>
    </source>
</evidence>
<dbReference type="EMBL" id="JAUZQC010000019">
    <property type="protein sequence ID" value="KAK5853665.1"/>
    <property type="molecule type" value="Genomic_DNA"/>
</dbReference>
<keyword evidence="2" id="KW-1185">Reference proteome</keyword>
<proteinExistence type="predicted"/>